<evidence type="ECO:0000313" key="3">
    <source>
        <dbReference type="Proteomes" id="UP000199137"/>
    </source>
</evidence>
<proteinExistence type="predicted"/>
<sequence length="225" mass="23976">MVRRFVGWPGESRGPAVRACRGASAGHTAHPDRGVARVPVRGRPRRFVRGQASRSGPNPAGLAARGSTANGPATARAGGSHRDHRRAAFGRRFALRGRGGADSGARCSRGCRPTSATGEQHLAAAAPGRRARTARCPQRTDPDCSRRTARPPIVVCGRERPEDRTRRRAAGPVLGPGGLVRARLVALARRGARLSAGPDPRPRADRRPRRAPRGRTRADPRPLGE</sequence>
<dbReference type="Proteomes" id="UP000199137">
    <property type="component" value="Unassembled WGS sequence"/>
</dbReference>
<dbReference type="EMBL" id="FOWC01000023">
    <property type="protein sequence ID" value="SFQ75879.1"/>
    <property type="molecule type" value="Genomic_DNA"/>
</dbReference>
<feature type="compositionally biased region" description="Basic residues" evidence="1">
    <location>
        <begin position="206"/>
        <end position="215"/>
    </location>
</feature>
<feature type="region of interest" description="Disordered" evidence="1">
    <location>
        <begin position="47"/>
        <end position="86"/>
    </location>
</feature>
<gene>
    <name evidence="2" type="ORF">SAMN05421854_12346</name>
</gene>
<feature type="region of interest" description="Disordered" evidence="1">
    <location>
        <begin position="98"/>
        <end position="149"/>
    </location>
</feature>
<evidence type="ECO:0000256" key="1">
    <source>
        <dbReference type="SAM" id="MobiDB-lite"/>
    </source>
</evidence>
<reference evidence="3" key="1">
    <citation type="submission" date="2016-10" db="EMBL/GenBank/DDBJ databases">
        <authorList>
            <person name="Varghese N."/>
            <person name="Submissions S."/>
        </authorList>
    </citation>
    <scope>NUCLEOTIDE SEQUENCE [LARGE SCALE GENOMIC DNA]</scope>
    <source>
        <strain evidence="3">DSM 44637</strain>
    </source>
</reference>
<feature type="compositionally biased region" description="Basic and acidic residues" evidence="1">
    <location>
        <begin position="216"/>
        <end position="225"/>
    </location>
</feature>
<evidence type="ECO:0000313" key="2">
    <source>
        <dbReference type="EMBL" id="SFQ75879.1"/>
    </source>
</evidence>
<accession>A0A1I6B4P4</accession>
<protein>
    <submittedName>
        <fullName evidence="2">Uncharacterized protein</fullName>
    </submittedName>
</protein>
<feature type="region of interest" description="Disordered" evidence="1">
    <location>
        <begin position="190"/>
        <end position="225"/>
    </location>
</feature>
<dbReference type="AlphaFoldDB" id="A0A1I6B4P4"/>
<name>A0A1I6B4P4_9PSEU</name>
<organism evidence="2 3">
    <name type="scientific">Amycolatopsis rubida</name>
    <dbReference type="NCBI Taxonomy" id="112413"/>
    <lineage>
        <taxon>Bacteria</taxon>
        <taxon>Bacillati</taxon>
        <taxon>Actinomycetota</taxon>
        <taxon>Actinomycetes</taxon>
        <taxon>Pseudonocardiales</taxon>
        <taxon>Pseudonocardiaceae</taxon>
        <taxon>Amycolatopsis</taxon>
    </lineage>
</organism>